<dbReference type="InterPro" id="IPR012312">
    <property type="entry name" value="Hemerythrin-like"/>
</dbReference>
<comment type="caution">
    <text evidence="2">The sequence shown here is derived from an EMBL/GenBank/DDBJ whole genome shotgun (WGS) entry which is preliminary data.</text>
</comment>
<dbReference type="CDD" id="cd12108">
    <property type="entry name" value="Hr-like"/>
    <property type="match status" value="1"/>
</dbReference>
<evidence type="ECO:0000313" key="2">
    <source>
        <dbReference type="EMBL" id="GGB36714.1"/>
    </source>
</evidence>
<protein>
    <recommendedName>
        <fullName evidence="1">Hemerythrin-like domain-containing protein</fullName>
    </recommendedName>
</protein>
<dbReference type="RefSeq" id="WP_188576899.1">
    <property type="nucleotide sequence ID" value="NZ_BMDZ01000016.1"/>
</dbReference>
<dbReference type="Proteomes" id="UP000603352">
    <property type="component" value="Unassembled WGS sequence"/>
</dbReference>
<dbReference type="Gene3D" id="1.20.120.520">
    <property type="entry name" value="nmb1532 protein domain like"/>
    <property type="match status" value="1"/>
</dbReference>
<dbReference type="EMBL" id="BMDZ01000016">
    <property type="protein sequence ID" value="GGB36714.1"/>
    <property type="molecule type" value="Genomic_DNA"/>
</dbReference>
<keyword evidence="3" id="KW-1185">Reference proteome</keyword>
<organism evidence="2 3">
    <name type="scientific">Tistrella bauzanensis</name>
    <dbReference type="NCBI Taxonomy" id="657419"/>
    <lineage>
        <taxon>Bacteria</taxon>
        <taxon>Pseudomonadati</taxon>
        <taxon>Pseudomonadota</taxon>
        <taxon>Alphaproteobacteria</taxon>
        <taxon>Geminicoccales</taxon>
        <taxon>Geminicoccaceae</taxon>
        <taxon>Tistrella</taxon>
    </lineage>
</organism>
<gene>
    <name evidence="2" type="ORF">GCM10011505_17690</name>
</gene>
<sequence>METDRIDLQALTESLPPSLFATPLDRIFADHFRQRTLCRVFDRIAEGAAAPPVLIGAAVRFLATQIEVHWTDEEDDLFPLLRSRATADDRIQDILTSLARDHDASRLAHDRILDGLGQIDRAGGTPAPALAAMLHDFATRERRHLCLENAIVLPIARARLGHQDLVVLGQRMAARRGVPLVMTEYVK</sequence>
<name>A0ABQ1IDV8_9PROT</name>
<feature type="domain" description="Hemerythrin-like" evidence="1">
    <location>
        <begin position="22"/>
        <end position="155"/>
    </location>
</feature>
<proteinExistence type="predicted"/>
<accession>A0ABQ1IDV8</accession>
<evidence type="ECO:0000313" key="3">
    <source>
        <dbReference type="Proteomes" id="UP000603352"/>
    </source>
</evidence>
<dbReference type="Pfam" id="PF01814">
    <property type="entry name" value="Hemerythrin"/>
    <property type="match status" value="1"/>
</dbReference>
<evidence type="ECO:0000259" key="1">
    <source>
        <dbReference type="Pfam" id="PF01814"/>
    </source>
</evidence>
<reference evidence="3" key="1">
    <citation type="journal article" date="2019" name="Int. J. Syst. Evol. Microbiol.">
        <title>The Global Catalogue of Microorganisms (GCM) 10K type strain sequencing project: providing services to taxonomists for standard genome sequencing and annotation.</title>
        <authorList>
            <consortium name="The Broad Institute Genomics Platform"/>
            <consortium name="The Broad Institute Genome Sequencing Center for Infectious Disease"/>
            <person name="Wu L."/>
            <person name="Ma J."/>
        </authorList>
    </citation>
    <scope>NUCLEOTIDE SEQUENCE [LARGE SCALE GENOMIC DNA]</scope>
    <source>
        <strain evidence="3">CGMCC 1.10188</strain>
    </source>
</reference>